<dbReference type="EMBL" id="JACJVO010000003">
    <property type="protein sequence ID" value="MBB6729856.1"/>
    <property type="molecule type" value="Genomic_DNA"/>
</dbReference>
<feature type="domain" description="HTH tetR-type" evidence="3">
    <location>
        <begin position="11"/>
        <end position="71"/>
    </location>
</feature>
<dbReference type="Pfam" id="PF00440">
    <property type="entry name" value="TetR_N"/>
    <property type="match status" value="1"/>
</dbReference>
<dbReference type="Pfam" id="PF14278">
    <property type="entry name" value="TetR_C_8"/>
    <property type="match status" value="1"/>
</dbReference>
<keyword evidence="5" id="KW-1185">Reference proteome</keyword>
<dbReference type="PROSITE" id="PS50977">
    <property type="entry name" value="HTH_TETR_2"/>
    <property type="match status" value="1"/>
</dbReference>
<dbReference type="InterPro" id="IPR001647">
    <property type="entry name" value="HTH_TetR"/>
</dbReference>
<organism evidence="4 5">
    <name type="scientific">Cohnella zeiphila</name>
    <dbReference type="NCBI Taxonomy" id="2761120"/>
    <lineage>
        <taxon>Bacteria</taxon>
        <taxon>Bacillati</taxon>
        <taxon>Bacillota</taxon>
        <taxon>Bacilli</taxon>
        <taxon>Bacillales</taxon>
        <taxon>Paenibacillaceae</taxon>
        <taxon>Cohnella</taxon>
    </lineage>
</organism>
<dbReference type="AlphaFoldDB" id="A0A7X0SH39"/>
<dbReference type="SUPFAM" id="SSF46689">
    <property type="entry name" value="Homeodomain-like"/>
    <property type="match status" value="1"/>
</dbReference>
<feature type="DNA-binding region" description="H-T-H motif" evidence="2">
    <location>
        <begin position="34"/>
        <end position="53"/>
    </location>
</feature>
<evidence type="ECO:0000256" key="1">
    <source>
        <dbReference type="ARBA" id="ARBA00023125"/>
    </source>
</evidence>
<dbReference type="Proteomes" id="UP000564644">
    <property type="component" value="Unassembled WGS sequence"/>
</dbReference>
<evidence type="ECO:0000313" key="5">
    <source>
        <dbReference type="Proteomes" id="UP000564644"/>
    </source>
</evidence>
<dbReference type="Gene3D" id="1.10.357.10">
    <property type="entry name" value="Tetracycline Repressor, domain 2"/>
    <property type="match status" value="1"/>
</dbReference>
<reference evidence="4 5" key="1">
    <citation type="submission" date="2020-08" db="EMBL/GenBank/DDBJ databases">
        <title>Cohnella phylogeny.</title>
        <authorList>
            <person name="Dunlap C."/>
        </authorList>
    </citation>
    <scope>NUCLEOTIDE SEQUENCE [LARGE SCALE GENOMIC DNA]</scope>
    <source>
        <strain evidence="4 5">CBP 2801</strain>
    </source>
</reference>
<keyword evidence="1 2" id="KW-0238">DNA-binding</keyword>
<evidence type="ECO:0000259" key="3">
    <source>
        <dbReference type="PROSITE" id="PS50977"/>
    </source>
</evidence>
<dbReference type="InterPro" id="IPR039532">
    <property type="entry name" value="TetR_C_Firmicutes"/>
</dbReference>
<dbReference type="PANTHER" id="PTHR43479">
    <property type="entry name" value="ACREF/ENVCD OPERON REPRESSOR-RELATED"/>
    <property type="match status" value="1"/>
</dbReference>
<dbReference type="GO" id="GO:0003677">
    <property type="term" value="F:DNA binding"/>
    <property type="evidence" value="ECO:0007669"/>
    <property type="project" value="UniProtKB-UniRule"/>
</dbReference>
<dbReference type="PRINTS" id="PR00455">
    <property type="entry name" value="HTHTETR"/>
</dbReference>
<dbReference type="InterPro" id="IPR009057">
    <property type="entry name" value="Homeodomain-like_sf"/>
</dbReference>
<evidence type="ECO:0000256" key="2">
    <source>
        <dbReference type="PROSITE-ProRule" id="PRU00335"/>
    </source>
</evidence>
<dbReference type="InterPro" id="IPR050624">
    <property type="entry name" value="HTH-type_Tx_Regulator"/>
</dbReference>
<comment type="caution">
    <text evidence="4">The sequence shown here is derived from an EMBL/GenBank/DDBJ whole genome shotgun (WGS) entry which is preliminary data.</text>
</comment>
<name>A0A7X0SH39_9BACL</name>
<accession>A0A7X0SH39</accession>
<dbReference type="PANTHER" id="PTHR43479:SF7">
    <property type="entry name" value="TETR-FAMILY TRANSCRIPTIONAL REGULATOR"/>
    <property type="match status" value="1"/>
</dbReference>
<evidence type="ECO:0000313" key="4">
    <source>
        <dbReference type="EMBL" id="MBB6729856.1"/>
    </source>
</evidence>
<gene>
    <name evidence="4" type="ORF">H7C18_03010</name>
</gene>
<sequence>MSGNTTDLRVVRTQQAIRDALVELIEEKGFEAMTVKDITSRARINRGTFYAHYQDKYDLMTKCEEEIMVRLSKLVKKTIPSVTSELQHSPPRLAIYPLVIAIFEFLNEHSRFMKAALGTKGDMTFQTRFKDFFRETMLGNRPDVLIHEEECLVPPPYFATYVGSAHFGVVQQWLESGRKESPEEMARILTTILVHGPLYAAGLKKHQGPEPLVAESSKLGHKRE</sequence>
<proteinExistence type="predicted"/>
<protein>
    <submittedName>
        <fullName evidence="4">TetR/AcrR family transcriptional regulator</fullName>
    </submittedName>
</protein>